<evidence type="ECO:0000256" key="6">
    <source>
        <dbReference type="ARBA" id="ARBA00022960"/>
    </source>
</evidence>
<feature type="active site" description="Nucleophile" evidence="9">
    <location>
        <position position="179"/>
    </location>
</feature>
<comment type="similarity">
    <text evidence="2">Belongs to the YkuD family.</text>
</comment>
<keyword evidence="4" id="KW-0808">Transferase</keyword>
<evidence type="ECO:0000256" key="4">
    <source>
        <dbReference type="ARBA" id="ARBA00022679"/>
    </source>
</evidence>
<reference evidence="11 12" key="1">
    <citation type="submission" date="2020-10" db="EMBL/GenBank/DDBJ databases">
        <title>Aquamicrobium zhengzhouensis sp. nov., a exopolysaccharide producing bacterium isolated from farmland soil.</title>
        <authorList>
            <person name="Wang X."/>
        </authorList>
    </citation>
    <scope>NUCLEOTIDE SEQUENCE [LARGE SCALE GENOMIC DNA]</scope>
    <source>
        <strain evidence="12">cd-1</strain>
    </source>
</reference>
<dbReference type="CDD" id="cd16913">
    <property type="entry name" value="YkuD_like"/>
    <property type="match status" value="1"/>
</dbReference>
<keyword evidence="6 9" id="KW-0133">Cell shape</keyword>
<keyword evidence="8 9" id="KW-0961">Cell wall biogenesis/degradation</keyword>
<dbReference type="Pfam" id="PF03734">
    <property type="entry name" value="YkuD"/>
    <property type="match status" value="1"/>
</dbReference>
<keyword evidence="5" id="KW-0378">Hydrolase</keyword>
<dbReference type="PANTHER" id="PTHR30582:SF24">
    <property type="entry name" value="L,D-TRANSPEPTIDASE ERFK_SRFK-RELATED"/>
    <property type="match status" value="1"/>
</dbReference>
<comment type="caution">
    <text evidence="11">The sequence shown here is derived from an EMBL/GenBank/DDBJ whole genome shotgun (WGS) entry which is preliminary data.</text>
</comment>
<dbReference type="EMBL" id="JADGMQ010000006">
    <property type="protein sequence ID" value="MBI1621171.1"/>
    <property type="molecule type" value="Genomic_DNA"/>
</dbReference>
<evidence type="ECO:0000256" key="1">
    <source>
        <dbReference type="ARBA" id="ARBA00004752"/>
    </source>
</evidence>
<accession>A0ABS0SD27</accession>
<keyword evidence="3" id="KW-0328">Glycosyltransferase</keyword>
<evidence type="ECO:0000256" key="8">
    <source>
        <dbReference type="ARBA" id="ARBA00023316"/>
    </source>
</evidence>
<dbReference type="InterPro" id="IPR005490">
    <property type="entry name" value="LD_TPept_cat_dom"/>
</dbReference>
<evidence type="ECO:0000256" key="3">
    <source>
        <dbReference type="ARBA" id="ARBA00022676"/>
    </source>
</evidence>
<evidence type="ECO:0000313" key="11">
    <source>
        <dbReference type="EMBL" id="MBI1621171.1"/>
    </source>
</evidence>
<dbReference type="Proteomes" id="UP000601789">
    <property type="component" value="Unassembled WGS sequence"/>
</dbReference>
<evidence type="ECO:0000256" key="9">
    <source>
        <dbReference type="PROSITE-ProRule" id="PRU01373"/>
    </source>
</evidence>
<evidence type="ECO:0000259" key="10">
    <source>
        <dbReference type="PROSITE" id="PS52029"/>
    </source>
</evidence>
<dbReference type="SUPFAM" id="SSF141523">
    <property type="entry name" value="L,D-transpeptidase catalytic domain-like"/>
    <property type="match status" value="1"/>
</dbReference>
<evidence type="ECO:0000256" key="7">
    <source>
        <dbReference type="ARBA" id="ARBA00022984"/>
    </source>
</evidence>
<keyword evidence="7 9" id="KW-0573">Peptidoglycan synthesis</keyword>
<feature type="active site" description="Proton donor/acceptor" evidence="9">
    <location>
        <position position="163"/>
    </location>
</feature>
<dbReference type="PROSITE" id="PS51257">
    <property type="entry name" value="PROKAR_LIPOPROTEIN"/>
    <property type="match status" value="1"/>
</dbReference>
<gene>
    <name evidence="11" type="ORF">IOD40_10905</name>
</gene>
<dbReference type="PROSITE" id="PS52029">
    <property type="entry name" value="LD_TPASE"/>
    <property type="match status" value="1"/>
</dbReference>
<protein>
    <submittedName>
        <fullName evidence="11">L,D-transpeptidase</fullName>
    </submittedName>
</protein>
<evidence type="ECO:0000256" key="5">
    <source>
        <dbReference type="ARBA" id="ARBA00022801"/>
    </source>
</evidence>
<sequence length="205" mass="22565">MAISRRGFLIGLPLFAAGCSVSEYGNDIRNYAAVSHPQFPLAALSPDKIKPELRRREVEYKSNHKPDTIVVNTPERRLYYVLGDNKAIRYGIGVGKEGLALRGNATIGRKAEWPSWTPTGNMIARDPRNRQYAGGVPGGLNNPLGARALYLYRGGKDTMFRIHGTNQPQSIGLAMSSGCIRMLNHDIIDLYNRTLVGTNVVVIQA</sequence>
<dbReference type="PANTHER" id="PTHR30582">
    <property type="entry name" value="L,D-TRANSPEPTIDASE"/>
    <property type="match status" value="1"/>
</dbReference>
<dbReference type="InterPro" id="IPR038063">
    <property type="entry name" value="Transpep_catalytic_dom"/>
</dbReference>
<feature type="domain" description="L,D-TPase catalytic" evidence="10">
    <location>
        <begin position="67"/>
        <end position="203"/>
    </location>
</feature>
<organism evidence="11 12">
    <name type="scientific">Aquamicrobium zhengzhouense</name>
    <dbReference type="NCBI Taxonomy" id="2781738"/>
    <lineage>
        <taxon>Bacteria</taxon>
        <taxon>Pseudomonadati</taxon>
        <taxon>Pseudomonadota</taxon>
        <taxon>Alphaproteobacteria</taxon>
        <taxon>Hyphomicrobiales</taxon>
        <taxon>Phyllobacteriaceae</taxon>
        <taxon>Aquamicrobium</taxon>
    </lineage>
</organism>
<evidence type="ECO:0000256" key="2">
    <source>
        <dbReference type="ARBA" id="ARBA00005992"/>
    </source>
</evidence>
<name>A0ABS0SD27_9HYPH</name>
<comment type="pathway">
    <text evidence="1 9">Cell wall biogenesis; peptidoglycan biosynthesis.</text>
</comment>
<evidence type="ECO:0000313" key="12">
    <source>
        <dbReference type="Proteomes" id="UP000601789"/>
    </source>
</evidence>
<proteinExistence type="inferred from homology"/>
<dbReference type="InterPro" id="IPR050979">
    <property type="entry name" value="LD-transpeptidase"/>
</dbReference>
<keyword evidence="12" id="KW-1185">Reference proteome</keyword>
<dbReference type="Gene3D" id="2.40.440.10">
    <property type="entry name" value="L,D-transpeptidase catalytic domain-like"/>
    <property type="match status" value="1"/>
</dbReference>
<dbReference type="RefSeq" id="WP_198476572.1">
    <property type="nucleotide sequence ID" value="NZ_JADGMQ010000006.1"/>
</dbReference>